<evidence type="ECO:0000313" key="4">
    <source>
        <dbReference type="EMBL" id="KNF05571.1"/>
    </source>
</evidence>
<dbReference type="Gene3D" id="2.40.50.40">
    <property type="match status" value="1"/>
</dbReference>
<dbReference type="PROSITE" id="PS50013">
    <property type="entry name" value="CHROMO_2"/>
    <property type="match status" value="1"/>
</dbReference>
<reference evidence="5" key="1">
    <citation type="submission" date="2014-03" db="EMBL/GenBank/DDBJ databases">
        <title>The Genome Sequence of Puccinia striiformis f. sp. tritici PST-78.</title>
        <authorList>
            <consortium name="The Broad Institute Genome Sequencing Platform"/>
            <person name="Cuomo C."/>
            <person name="Hulbert S."/>
            <person name="Chen X."/>
            <person name="Walker B."/>
            <person name="Young S.K."/>
            <person name="Zeng Q."/>
            <person name="Gargeya S."/>
            <person name="Fitzgerald M."/>
            <person name="Haas B."/>
            <person name="Abouelleil A."/>
            <person name="Alvarado L."/>
            <person name="Arachchi H.M."/>
            <person name="Berlin A.M."/>
            <person name="Chapman S.B."/>
            <person name="Goldberg J."/>
            <person name="Griggs A."/>
            <person name="Gujja S."/>
            <person name="Hansen M."/>
            <person name="Howarth C."/>
            <person name="Imamovic A."/>
            <person name="Larimer J."/>
            <person name="McCowan C."/>
            <person name="Montmayeur A."/>
            <person name="Murphy C."/>
            <person name="Neiman D."/>
            <person name="Pearson M."/>
            <person name="Priest M."/>
            <person name="Roberts A."/>
            <person name="Saif S."/>
            <person name="Shea T."/>
            <person name="Sisk P."/>
            <person name="Sykes S."/>
            <person name="Wortman J."/>
            <person name="Nusbaum C."/>
            <person name="Birren B."/>
        </authorList>
    </citation>
    <scope>NUCLEOTIDE SEQUENCE [LARGE SCALE GENOMIC DNA]</scope>
    <source>
        <strain evidence="5">race PST-78</strain>
    </source>
</reference>
<gene>
    <name evidence="4" type="ORF">PSTG_01381</name>
</gene>
<dbReference type="EMBL" id="AJIL01000007">
    <property type="protein sequence ID" value="KNF05571.1"/>
    <property type="molecule type" value="Genomic_DNA"/>
</dbReference>
<keyword evidence="5" id="KW-1185">Reference proteome</keyword>
<dbReference type="SUPFAM" id="SSF54160">
    <property type="entry name" value="Chromo domain-like"/>
    <property type="match status" value="1"/>
</dbReference>
<dbReference type="InterPro" id="IPR023780">
    <property type="entry name" value="Chromo_domain"/>
</dbReference>
<dbReference type="CDD" id="cd00024">
    <property type="entry name" value="CD_CSD"/>
    <property type="match status" value="1"/>
</dbReference>
<keyword evidence="2" id="KW-0539">Nucleus</keyword>
<dbReference type="Pfam" id="PF00385">
    <property type="entry name" value="Chromo"/>
    <property type="match status" value="1"/>
</dbReference>
<accession>A0A0L0W244</accession>
<dbReference type="InterPro" id="IPR056924">
    <property type="entry name" value="SH3_Tf2-1"/>
</dbReference>
<comment type="subcellular location">
    <subcellularLocation>
        <location evidence="1">Nucleus</location>
    </subcellularLocation>
</comment>
<dbReference type="OrthoDB" id="2630497at2759"/>
<organism evidence="4 5">
    <name type="scientific">Puccinia striiformis f. sp. tritici PST-78</name>
    <dbReference type="NCBI Taxonomy" id="1165861"/>
    <lineage>
        <taxon>Eukaryota</taxon>
        <taxon>Fungi</taxon>
        <taxon>Dikarya</taxon>
        <taxon>Basidiomycota</taxon>
        <taxon>Pucciniomycotina</taxon>
        <taxon>Pucciniomycetes</taxon>
        <taxon>Pucciniales</taxon>
        <taxon>Pucciniaceae</taxon>
        <taxon>Puccinia</taxon>
    </lineage>
</organism>
<dbReference type="GO" id="GO:0006338">
    <property type="term" value="P:chromatin remodeling"/>
    <property type="evidence" value="ECO:0007669"/>
    <property type="project" value="UniProtKB-ARBA"/>
</dbReference>
<dbReference type="SMART" id="SM00298">
    <property type="entry name" value="CHROMO"/>
    <property type="match status" value="1"/>
</dbReference>
<protein>
    <recommendedName>
        <fullName evidence="3">Chromo domain-containing protein</fullName>
    </recommendedName>
</protein>
<evidence type="ECO:0000259" key="3">
    <source>
        <dbReference type="PROSITE" id="PS50013"/>
    </source>
</evidence>
<comment type="caution">
    <text evidence="4">The sequence shown here is derived from an EMBL/GenBank/DDBJ whole genome shotgun (WGS) entry which is preliminary data.</text>
</comment>
<dbReference type="InterPro" id="IPR000953">
    <property type="entry name" value="Chromo/chromo_shadow_dom"/>
</dbReference>
<dbReference type="Proteomes" id="UP000054564">
    <property type="component" value="Unassembled WGS sequence"/>
</dbReference>
<sequence length="168" mass="19617">MKNQFDKHVKETPRWSVGDEVWLSSRNIATTRPTAKLEHRWLGPFPISKQISKSAYQLTLPLSMRGTHPVFHVSVLRKHALDTIGGRGYEEPAPVQIEGEDEWEVEEILNCKKRGKRREYLVAWKGYGPEANSWEPENNLTNSKELLDDFNKKFPEAATKYKRTRRRK</sequence>
<dbReference type="AlphaFoldDB" id="A0A0L0W244"/>
<dbReference type="InterPro" id="IPR051219">
    <property type="entry name" value="Heterochromatin_chromo-domain"/>
</dbReference>
<dbReference type="InterPro" id="IPR016197">
    <property type="entry name" value="Chromo-like_dom_sf"/>
</dbReference>
<dbReference type="GO" id="GO:0005634">
    <property type="term" value="C:nucleus"/>
    <property type="evidence" value="ECO:0007669"/>
    <property type="project" value="UniProtKB-SubCell"/>
</dbReference>
<evidence type="ECO:0000313" key="5">
    <source>
        <dbReference type="Proteomes" id="UP000054564"/>
    </source>
</evidence>
<dbReference type="Pfam" id="PF24626">
    <property type="entry name" value="SH3_Tf2-1"/>
    <property type="match status" value="1"/>
</dbReference>
<proteinExistence type="predicted"/>
<dbReference type="STRING" id="1165861.A0A0L0W244"/>
<feature type="domain" description="Chromo" evidence="3">
    <location>
        <begin position="103"/>
        <end position="162"/>
    </location>
</feature>
<evidence type="ECO:0000256" key="1">
    <source>
        <dbReference type="ARBA" id="ARBA00004123"/>
    </source>
</evidence>
<name>A0A0L0W244_9BASI</name>
<evidence type="ECO:0000256" key="2">
    <source>
        <dbReference type="ARBA" id="ARBA00023242"/>
    </source>
</evidence>
<dbReference type="PANTHER" id="PTHR22812">
    <property type="entry name" value="CHROMOBOX PROTEIN"/>
    <property type="match status" value="1"/>
</dbReference>